<keyword evidence="16" id="KW-1185">Reference proteome</keyword>
<dbReference type="InterPro" id="IPR050059">
    <property type="entry name" value="ATP_synthase_B_chain"/>
</dbReference>
<comment type="subunit">
    <text evidence="13">F-type ATPases have 2 components, F(1) - the catalytic core - and F(0) - the membrane proton channel. F(1) has five subunits: alpha(3), beta(3), gamma(1), delta(1), epsilon(1). F(0) has three main subunits: a(1), b(2) and c(10-14). The alpha and beta chains form an alternating ring which encloses part of the gamma chain. F(1) is attached to F(0) by a central stalk formed by the gamma and epsilon chains, while a peripheral stalk is formed by the delta and b chains.</text>
</comment>
<evidence type="ECO:0000256" key="1">
    <source>
        <dbReference type="ARBA" id="ARBA00005513"/>
    </source>
</evidence>
<keyword evidence="2 13" id="KW-0813">Transport</keyword>
<dbReference type="AlphaFoldDB" id="S9RJD5"/>
<evidence type="ECO:0000256" key="10">
    <source>
        <dbReference type="ARBA" id="ARBA00025198"/>
    </source>
</evidence>
<dbReference type="OrthoDB" id="466272at2"/>
<dbReference type="GO" id="GO:0045259">
    <property type="term" value="C:proton-transporting ATP synthase complex"/>
    <property type="evidence" value="ECO:0007669"/>
    <property type="project" value="UniProtKB-KW"/>
</dbReference>
<evidence type="ECO:0000256" key="8">
    <source>
        <dbReference type="ARBA" id="ARBA00023136"/>
    </source>
</evidence>
<sequence>MSIDWITVGAQIVNFLVLIWLLKRFLYRPILDGIDAREEEISTRMGEAQAIRTEAQQTEAKYKAEIADLRASKSEMLEKVRHTAEAERDALLAEARARLADEQAEREKHRAEEARAYSAQLHQTGASALVALTGKALSDLADTTLEQQIVAHAAARLKDQAGSLRDAAGDAREAVALTRDPLPDAEQARLRDALAAILPEVTLRFDTDDTLSPGLSLRLGGAQVAWTIDSYLDGLDEMLEDRGGQAMKGLSDAA</sequence>
<dbReference type="Pfam" id="PF00430">
    <property type="entry name" value="ATP-synt_B"/>
    <property type="match status" value="1"/>
</dbReference>
<dbReference type="GO" id="GO:0046961">
    <property type="term" value="F:proton-transporting ATPase activity, rotational mechanism"/>
    <property type="evidence" value="ECO:0007669"/>
    <property type="project" value="TreeGrafter"/>
</dbReference>
<keyword evidence="14" id="KW-0175">Coiled coil</keyword>
<evidence type="ECO:0000256" key="6">
    <source>
        <dbReference type="ARBA" id="ARBA00022989"/>
    </source>
</evidence>
<accession>S9RJD5</accession>
<keyword evidence="13" id="KW-1003">Cell membrane</keyword>
<comment type="caution">
    <text evidence="15">The sequence shown here is derived from an EMBL/GenBank/DDBJ whole genome shotgun (WGS) entry which is preliminary data.</text>
</comment>
<evidence type="ECO:0000256" key="7">
    <source>
        <dbReference type="ARBA" id="ARBA00023065"/>
    </source>
</evidence>
<comment type="function">
    <text evidence="11">Component of the F(0) channel, it forms part of the peripheral stalk, linking F(1) to F(0). The b'-subunit is a diverged and duplicated form of b found in plants and photosynthetic bacteria.</text>
</comment>
<dbReference type="PANTHER" id="PTHR33445">
    <property type="entry name" value="ATP SYNTHASE SUBUNIT B', CHLOROPLASTIC"/>
    <property type="match status" value="1"/>
</dbReference>
<dbReference type="GO" id="GO:0016787">
    <property type="term" value="F:hydrolase activity"/>
    <property type="evidence" value="ECO:0007669"/>
    <property type="project" value="UniProtKB-KW"/>
</dbReference>
<evidence type="ECO:0000256" key="2">
    <source>
        <dbReference type="ARBA" id="ARBA00022448"/>
    </source>
</evidence>
<dbReference type="PATRIC" id="fig|1123360.3.peg.2432"/>
<dbReference type="EMBL" id="AONI01000013">
    <property type="protein sequence ID" value="EPX78225.1"/>
    <property type="molecule type" value="Genomic_DNA"/>
</dbReference>
<evidence type="ECO:0000256" key="14">
    <source>
        <dbReference type="SAM" id="Coils"/>
    </source>
</evidence>
<dbReference type="HAMAP" id="MF_01398">
    <property type="entry name" value="ATP_synth_b_bprime"/>
    <property type="match status" value="1"/>
</dbReference>
<dbReference type="GO" id="GO:0046933">
    <property type="term" value="F:proton-transporting ATP synthase activity, rotational mechanism"/>
    <property type="evidence" value="ECO:0007669"/>
    <property type="project" value="UniProtKB-UniRule"/>
</dbReference>
<comment type="subcellular location">
    <subcellularLocation>
        <location evidence="13">Cell membrane</location>
        <topology evidence="13">Single-pass membrane protein</topology>
    </subcellularLocation>
    <subcellularLocation>
        <location evidence="12">Endomembrane system</location>
        <topology evidence="12">Single-pass membrane protein</topology>
    </subcellularLocation>
</comment>
<dbReference type="RefSeq" id="WP_021101383.1">
    <property type="nucleotide sequence ID" value="NZ_KE557311.1"/>
</dbReference>
<evidence type="ECO:0000256" key="4">
    <source>
        <dbReference type="ARBA" id="ARBA00022692"/>
    </source>
</evidence>
<dbReference type="HOGENOM" id="CLU_070737_0_0_5"/>
<evidence type="ECO:0000313" key="16">
    <source>
        <dbReference type="Proteomes" id="UP000015351"/>
    </source>
</evidence>
<dbReference type="PANTHER" id="PTHR33445:SF2">
    <property type="entry name" value="ATP SYNTHASE SUBUNIT B', CHLOROPLASTIC"/>
    <property type="match status" value="1"/>
</dbReference>
<keyword evidence="9 13" id="KW-0066">ATP synthesis</keyword>
<keyword evidence="3 13" id="KW-0138">CF(0)</keyword>
<name>S9RJD5_9RHOB</name>
<evidence type="ECO:0000256" key="11">
    <source>
        <dbReference type="ARBA" id="ARBA00025614"/>
    </source>
</evidence>
<evidence type="ECO:0000256" key="5">
    <source>
        <dbReference type="ARBA" id="ARBA00022781"/>
    </source>
</evidence>
<dbReference type="InterPro" id="IPR002146">
    <property type="entry name" value="ATP_synth_b/b'su_bac/chlpt"/>
</dbReference>
<dbReference type="Proteomes" id="UP000015351">
    <property type="component" value="Unassembled WGS sequence"/>
</dbReference>
<keyword evidence="15" id="KW-0378">Hydrolase</keyword>
<keyword evidence="5 13" id="KW-0375">Hydrogen ion transport</keyword>
<evidence type="ECO:0000256" key="12">
    <source>
        <dbReference type="ARBA" id="ARBA00037847"/>
    </source>
</evidence>
<organism evidence="15 16">
    <name type="scientific">Litoreibacter arenae DSM 19593</name>
    <dbReference type="NCBI Taxonomy" id="1123360"/>
    <lineage>
        <taxon>Bacteria</taxon>
        <taxon>Pseudomonadati</taxon>
        <taxon>Pseudomonadota</taxon>
        <taxon>Alphaproteobacteria</taxon>
        <taxon>Rhodobacterales</taxon>
        <taxon>Roseobacteraceae</taxon>
        <taxon>Litoreibacter</taxon>
    </lineage>
</organism>
<dbReference type="GO" id="GO:0005886">
    <property type="term" value="C:plasma membrane"/>
    <property type="evidence" value="ECO:0007669"/>
    <property type="project" value="UniProtKB-SubCell"/>
</dbReference>
<comment type="function">
    <text evidence="10 13">F(1)F(0) ATP synthase produces ATP from ADP in the presence of a proton or sodium gradient. F-type ATPases consist of two structural domains, F(1) containing the extramembraneous catalytic core and F(0) containing the membrane proton channel, linked together by a central stalk and a peripheral stalk. During catalysis, ATP synthesis in the catalytic domain of F(1) is coupled via a rotary mechanism of the central stalk subunits to proton translocation.</text>
</comment>
<keyword evidence="6 13" id="KW-1133">Transmembrane helix</keyword>
<keyword evidence="8 13" id="KW-0472">Membrane</keyword>
<evidence type="ECO:0000313" key="15">
    <source>
        <dbReference type="EMBL" id="EPX78225.1"/>
    </source>
</evidence>
<evidence type="ECO:0000256" key="13">
    <source>
        <dbReference type="HAMAP-Rule" id="MF_01398"/>
    </source>
</evidence>
<feature type="coiled-coil region" evidence="14">
    <location>
        <begin position="52"/>
        <end position="112"/>
    </location>
</feature>
<reference evidence="16" key="1">
    <citation type="journal article" date="2013" name="Stand. Genomic Sci.">
        <title>Genome sequence of the Litoreibacter arenae type strain (DSM 19593(T)), a member of the Roseobacter clade isolated from sea sand.</title>
        <authorList>
            <person name="Riedel T."/>
            <person name="Fiebig A."/>
            <person name="Petersen J."/>
            <person name="Gronow S."/>
            <person name="Kyrpides N.C."/>
            <person name="Goker M."/>
            <person name="Klenk H.P."/>
        </authorList>
    </citation>
    <scope>NUCLEOTIDE SEQUENCE [LARGE SCALE GENOMIC DNA]</scope>
    <source>
        <strain evidence="16">DSM 19593</strain>
    </source>
</reference>
<keyword evidence="4 13" id="KW-0812">Transmembrane</keyword>
<dbReference type="STRING" id="1123360.thalar_02454"/>
<dbReference type="GO" id="GO:0012505">
    <property type="term" value="C:endomembrane system"/>
    <property type="evidence" value="ECO:0007669"/>
    <property type="project" value="UniProtKB-SubCell"/>
</dbReference>
<keyword evidence="7 13" id="KW-0406">Ion transport</keyword>
<gene>
    <name evidence="13" type="primary">atpF</name>
    <name evidence="15" type="ORF">thalar_02454</name>
</gene>
<feature type="transmembrane region" description="Helical" evidence="13">
    <location>
        <begin position="6"/>
        <end position="22"/>
    </location>
</feature>
<comment type="similarity">
    <text evidence="1 13">Belongs to the ATPase B chain family.</text>
</comment>
<evidence type="ECO:0000256" key="3">
    <source>
        <dbReference type="ARBA" id="ARBA00022547"/>
    </source>
</evidence>
<protein>
    <recommendedName>
        <fullName evidence="13">ATP synthase subunit b</fullName>
    </recommendedName>
    <alternativeName>
        <fullName evidence="13">ATP synthase F(0) sector subunit b</fullName>
    </alternativeName>
    <alternativeName>
        <fullName evidence="13">ATPase subunit I</fullName>
    </alternativeName>
    <alternativeName>
        <fullName evidence="13">F-type ATPase subunit b</fullName>
        <shortName evidence="13">F-ATPase subunit b</shortName>
    </alternativeName>
</protein>
<dbReference type="CDD" id="cd06503">
    <property type="entry name" value="ATP-synt_Fo_b"/>
    <property type="match status" value="1"/>
</dbReference>
<proteinExistence type="inferred from homology"/>
<dbReference type="eggNOG" id="COG0711">
    <property type="taxonomic scope" value="Bacteria"/>
</dbReference>
<evidence type="ECO:0000256" key="9">
    <source>
        <dbReference type="ARBA" id="ARBA00023310"/>
    </source>
</evidence>